<dbReference type="OrthoDB" id="9793111at2"/>
<evidence type="ECO:0000259" key="8">
    <source>
        <dbReference type="Pfam" id="PF00925"/>
    </source>
</evidence>
<dbReference type="eggNOG" id="COG0108">
    <property type="taxonomic scope" value="Bacteria"/>
</dbReference>
<evidence type="ECO:0000256" key="6">
    <source>
        <dbReference type="ARBA" id="ARBA00022619"/>
    </source>
</evidence>
<dbReference type="Proteomes" id="UP000008229">
    <property type="component" value="Chromosome"/>
</dbReference>
<keyword evidence="7" id="KW-0479">Metal-binding</keyword>
<evidence type="ECO:0000256" key="1">
    <source>
        <dbReference type="ARBA" id="ARBA00000141"/>
    </source>
</evidence>
<proteinExistence type="inferred from homology"/>
<dbReference type="PANTHER" id="PTHR21327:SF18">
    <property type="entry name" value="3,4-DIHYDROXY-2-BUTANONE 4-PHOSPHATE SYNTHASE"/>
    <property type="match status" value="1"/>
</dbReference>
<dbReference type="InterPro" id="IPR032677">
    <property type="entry name" value="GTP_cyclohydro_II"/>
</dbReference>
<comment type="catalytic activity">
    <reaction evidence="1">
        <text>D-ribulose 5-phosphate = (2S)-2-hydroxy-3-oxobutyl phosphate + formate + H(+)</text>
        <dbReference type="Rhea" id="RHEA:18457"/>
        <dbReference type="ChEBI" id="CHEBI:15378"/>
        <dbReference type="ChEBI" id="CHEBI:15740"/>
        <dbReference type="ChEBI" id="CHEBI:58121"/>
        <dbReference type="ChEBI" id="CHEBI:58830"/>
        <dbReference type="EC" id="4.1.99.12"/>
    </reaction>
</comment>
<comment type="function">
    <text evidence="2">Catalyzes the conversion of D-ribulose 5-phosphate to formate and 3,4-dihydroxy-2-butanone 4-phosphate.</text>
</comment>
<evidence type="ECO:0000313" key="10">
    <source>
        <dbReference type="Proteomes" id="UP000008229"/>
    </source>
</evidence>
<reference evidence="10" key="2">
    <citation type="submission" date="2010-01" db="EMBL/GenBank/DDBJ databases">
        <title>The complete genome of Conexibacter woesei DSM 14684.</title>
        <authorList>
            <consortium name="US DOE Joint Genome Institute (JGI-PGF)"/>
            <person name="Lucas S."/>
            <person name="Copeland A."/>
            <person name="Lapidus A."/>
            <person name="Glavina del Rio T."/>
            <person name="Dalin E."/>
            <person name="Tice H."/>
            <person name="Bruce D."/>
            <person name="Goodwin L."/>
            <person name="Pitluck S."/>
            <person name="Kyrpides N."/>
            <person name="Mavromatis K."/>
            <person name="Ivanova N."/>
            <person name="Mikhailova N."/>
            <person name="Chertkov O."/>
            <person name="Brettin T."/>
            <person name="Detter J.C."/>
            <person name="Han C."/>
            <person name="Larimer F."/>
            <person name="Land M."/>
            <person name="Hauser L."/>
            <person name="Markowitz V."/>
            <person name="Cheng J.-F."/>
            <person name="Hugenholtz P."/>
            <person name="Woyke T."/>
            <person name="Wu D."/>
            <person name="Pukall R."/>
            <person name="Steenblock K."/>
            <person name="Schneider S."/>
            <person name="Klenk H.-P."/>
            <person name="Eisen J.A."/>
        </authorList>
    </citation>
    <scope>NUCLEOTIDE SEQUENCE [LARGE SCALE GENOMIC DNA]</scope>
    <source>
        <strain evidence="10">DSM 14684 / CIP 108061 / JCM 11494 / NBRC 100937 / ID131577</strain>
    </source>
</reference>
<evidence type="ECO:0000256" key="4">
    <source>
        <dbReference type="ARBA" id="ARBA00005520"/>
    </source>
</evidence>
<organism evidence="9 10">
    <name type="scientific">Conexibacter woesei (strain DSM 14684 / CCUG 47730 / CIP 108061 / JCM 11494 / NBRC 100937 / ID131577)</name>
    <dbReference type="NCBI Taxonomy" id="469383"/>
    <lineage>
        <taxon>Bacteria</taxon>
        <taxon>Bacillati</taxon>
        <taxon>Actinomycetota</taxon>
        <taxon>Thermoleophilia</taxon>
        <taxon>Solirubrobacterales</taxon>
        <taxon>Conexibacteraceae</taxon>
        <taxon>Conexibacter</taxon>
    </lineage>
</organism>
<dbReference type="InterPro" id="IPR000422">
    <property type="entry name" value="DHBP_synthase_RibB"/>
</dbReference>
<dbReference type="Gene3D" id="3.40.50.10990">
    <property type="entry name" value="GTP cyclohydrolase II"/>
    <property type="match status" value="1"/>
</dbReference>
<protein>
    <recommendedName>
        <fullName evidence="5">3,4-dihydroxy-2-butanone-4-phosphate synthase</fullName>
        <ecNumber evidence="5">4.1.99.12</ecNumber>
    </recommendedName>
</protein>
<evidence type="ECO:0000313" key="9">
    <source>
        <dbReference type="EMBL" id="ADB50568.1"/>
    </source>
</evidence>
<dbReference type="KEGG" id="cwo:Cwoe_2143"/>
<feature type="domain" description="GTP cyclohydrolase II" evidence="8">
    <location>
        <begin position="218"/>
        <end position="303"/>
    </location>
</feature>
<dbReference type="InterPro" id="IPR036144">
    <property type="entry name" value="RibA-like_sf"/>
</dbReference>
<dbReference type="InterPro" id="IPR017945">
    <property type="entry name" value="DHBP_synth_RibB-like_a/b_dom"/>
</dbReference>
<keyword evidence="6" id="KW-0686">Riboflavin biosynthesis</keyword>
<dbReference type="PANTHER" id="PTHR21327">
    <property type="entry name" value="GTP CYCLOHYDROLASE II-RELATED"/>
    <property type="match status" value="1"/>
</dbReference>
<dbReference type="Gene3D" id="3.90.870.10">
    <property type="entry name" value="DHBP synthase"/>
    <property type="match status" value="1"/>
</dbReference>
<keyword evidence="10" id="KW-1185">Reference proteome</keyword>
<comment type="pathway">
    <text evidence="3">Cofactor biosynthesis; riboflavin biosynthesis; 2-hydroxy-3-oxobutyl phosphate from D-ribulose 5-phosphate: step 1/1.</text>
</comment>
<dbReference type="SUPFAM" id="SSF142695">
    <property type="entry name" value="RibA-like"/>
    <property type="match status" value="1"/>
</dbReference>
<dbReference type="STRING" id="469383.Cwoe_2143"/>
<dbReference type="GO" id="GO:0046872">
    <property type="term" value="F:metal ion binding"/>
    <property type="evidence" value="ECO:0007669"/>
    <property type="project" value="UniProtKB-KW"/>
</dbReference>
<sequence>MTAQPAAYADTRSLDEISAAIEAIAAGEPVVVIGQSAAARAVLTIAAADATAGDVTRMAAEARGVVCAAATTERLDELEIPPLTGRSGLARHAETRVGVDHRECLHDAMSAAARAQTARALADPSLRASDFSVPGRLFPLAARSGGVLRRADPVEAAVDLARLAGVTPVALLCEIVGDDGAPASIPAAMRLARRTGAPVVSVDALVRFRLDRDLLVRRVVETALPLPAGPFRAIGYESAAGAADHVALALGDPAAPGAPRFVHLRCGGEALGLCGCRARLDSALAEIAAAGDGVLAVLAGEDRPSITTQPRCATSASPQELPRLLAGIARSIFGDLGIRDLGIR</sequence>
<dbReference type="eggNOG" id="COG0807">
    <property type="taxonomic scope" value="Bacteria"/>
</dbReference>
<dbReference type="EC" id="4.1.99.12" evidence="5"/>
<dbReference type="GO" id="GO:0009231">
    <property type="term" value="P:riboflavin biosynthetic process"/>
    <property type="evidence" value="ECO:0007669"/>
    <property type="project" value="UniProtKB-UniPathway"/>
</dbReference>
<evidence type="ECO:0000256" key="2">
    <source>
        <dbReference type="ARBA" id="ARBA00002284"/>
    </source>
</evidence>
<evidence type="ECO:0000256" key="7">
    <source>
        <dbReference type="ARBA" id="ARBA00022723"/>
    </source>
</evidence>
<evidence type="ECO:0000256" key="5">
    <source>
        <dbReference type="ARBA" id="ARBA00012153"/>
    </source>
</evidence>
<comment type="similarity">
    <text evidence="4">In the N-terminal section; belongs to the DHBP synthase family.</text>
</comment>
<dbReference type="UniPathway" id="UPA00275">
    <property type="reaction ID" value="UER00399"/>
</dbReference>
<dbReference type="Pfam" id="PF00925">
    <property type="entry name" value="GTP_cyclohydro2"/>
    <property type="match status" value="1"/>
</dbReference>
<evidence type="ECO:0000256" key="3">
    <source>
        <dbReference type="ARBA" id="ARBA00004904"/>
    </source>
</evidence>
<accession>D3F5A1</accession>
<dbReference type="RefSeq" id="WP_012933619.1">
    <property type="nucleotide sequence ID" value="NC_013739.1"/>
</dbReference>
<dbReference type="AlphaFoldDB" id="D3F5A1"/>
<gene>
    <name evidence="9" type="ordered locus">Cwoe_2143</name>
</gene>
<reference evidence="9 10" key="1">
    <citation type="journal article" date="2010" name="Stand. Genomic Sci.">
        <title>Complete genome sequence of Conexibacter woesei type strain (ID131577).</title>
        <authorList>
            <person name="Pukall R."/>
            <person name="Lapidus A."/>
            <person name="Glavina Del Rio T."/>
            <person name="Copeland A."/>
            <person name="Tice H."/>
            <person name="Cheng J.-F."/>
            <person name="Lucas S."/>
            <person name="Chen F."/>
            <person name="Nolan M."/>
            <person name="Bruce D."/>
            <person name="Goodwin L."/>
            <person name="Pitluck S."/>
            <person name="Mavromatis K."/>
            <person name="Ivanova N."/>
            <person name="Ovchinnikova G."/>
            <person name="Pati A."/>
            <person name="Chen A."/>
            <person name="Palaniappan K."/>
            <person name="Land M."/>
            <person name="Hauser L."/>
            <person name="Chang Y.-J."/>
            <person name="Jeffries C.D."/>
            <person name="Chain P."/>
            <person name="Meincke L."/>
            <person name="Sims D."/>
            <person name="Brettin T."/>
            <person name="Detter J.C."/>
            <person name="Rohde M."/>
            <person name="Goeker M."/>
            <person name="Bristow J."/>
            <person name="Eisen J.A."/>
            <person name="Markowitz V."/>
            <person name="Kyrpides N.C."/>
            <person name="Klenk H.-P."/>
            <person name="Hugenholtz P."/>
        </authorList>
    </citation>
    <scope>NUCLEOTIDE SEQUENCE [LARGE SCALE GENOMIC DNA]</scope>
    <source>
        <strain evidence="10">DSM 14684 / CIP 108061 / JCM 11494 / NBRC 100937 / ID131577</strain>
    </source>
</reference>
<dbReference type="HOGENOM" id="CLU_020273_1_2_11"/>
<dbReference type="GO" id="GO:0008686">
    <property type="term" value="F:3,4-dihydroxy-2-butanone-4-phosphate synthase activity"/>
    <property type="evidence" value="ECO:0007669"/>
    <property type="project" value="UniProtKB-EC"/>
</dbReference>
<dbReference type="GO" id="GO:0005829">
    <property type="term" value="C:cytosol"/>
    <property type="evidence" value="ECO:0007669"/>
    <property type="project" value="TreeGrafter"/>
</dbReference>
<dbReference type="Pfam" id="PF00926">
    <property type="entry name" value="DHBP_synthase"/>
    <property type="match status" value="1"/>
</dbReference>
<dbReference type="EMBL" id="CP001854">
    <property type="protein sequence ID" value="ADB50568.1"/>
    <property type="molecule type" value="Genomic_DNA"/>
</dbReference>
<dbReference type="SUPFAM" id="SSF55821">
    <property type="entry name" value="YrdC/RibB"/>
    <property type="match status" value="1"/>
</dbReference>
<name>D3F5A1_CONWI</name>